<evidence type="ECO:0000256" key="4">
    <source>
        <dbReference type="ARBA" id="ARBA00023002"/>
    </source>
</evidence>
<dbReference type="NCBIfam" id="NF009492">
    <property type="entry name" value="PRK12853.1-3"/>
    <property type="match status" value="1"/>
</dbReference>
<feature type="domain" description="Glucose-6-phosphate dehydrogenase NAD-binding" evidence="6">
    <location>
        <begin position="6"/>
        <end position="171"/>
    </location>
</feature>
<sequence length="453" mass="50124">MIERMVIFGASGDLTSRLLMPAVAQLTEAGLLSPGLRIVGCASTDRSTEDFCAHIAAELKEHAAVPAATRDAVVRMLSYQSADVTSAEDVRRVIGEDHPDTLVYLALPPFLLPSALSALATTGLRTSDALAIEKPFGSDLTSARQLNEILRLQLPEPTIFRIDHFLSNELIHRVIALRFLNRIFEPIWNAMHVERVDISWLETLTLEGRARYYDGAGALKDMVQNHLMEVMTLVLMETPARLDADSFRSVRVEALRSVATPLPERIRSTSVRARYTAGRIGSRQVPSYVDEPGVDPSRNTETYASLTVEVNHPRWAGVPFTLRSGKAQPVPSAEIALHFRPLPRYVLDRWPGVEPNVLRLGLKEPYVRLGTTLNGPERTTQSCQLEACSTPPQFPAYAHLILQMLNNQPMLFIRGDEVEEAWRIVDPVMKAWSGGNVPLQEYAAGTAPPGPAR</sequence>
<accession>A0A1H3DP28</accession>
<proteinExistence type="predicted"/>
<dbReference type="PRINTS" id="PR00079">
    <property type="entry name" value="G6PDHDRGNASE"/>
</dbReference>
<dbReference type="OrthoDB" id="9802739at2"/>
<keyword evidence="4" id="KW-0560">Oxidoreductase</keyword>
<name>A0A1H3DP28_9ACTN</name>
<dbReference type="GO" id="GO:0009051">
    <property type="term" value="P:pentose-phosphate shunt, oxidative branch"/>
    <property type="evidence" value="ECO:0007669"/>
    <property type="project" value="TreeGrafter"/>
</dbReference>
<dbReference type="SUPFAM" id="SSF55347">
    <property type="entry name" value="Glyceraldehyde-3-phosphate dehydrogenase-like, C-terminal domain"/>
    <property type="match status" value="1"/>
</dbReference>
<dbReference type="GO" id="GO:0005829">
    <property type="term" value="C:cytosol"/>
    <property type="evidence" value="ECO:0007669"/>
    <property type="project" value="TreeGrafter"/>
</dbReference>
<dbReference type="InterPro" id="IPR022674">
    <property type="entry name" value="G6P_DH_NAD-bd"/>
</dbReference>
<keyword evidence="3" id="KW-0521">NADP</keyword>
<evidence type="ECO:0000256" key="3">
    <source>
        <dbReference type="ARBA" id="ARBA00022857"/>
    </source>
</evidence>
<dbReference type="STRING" id="1137993.SAMN05660209_01067"/>
<dbReference type="InterPro" id="IPR036291">
    <property type="entry name" value="NAD(P)-bd_dom_sf"/>
</dbReference>
<evidence type="ECO:0000259" key="7">
    <source>
        <dbReference type="Pfam" id="PF02781"/>
    </source>
</evidence>
<dbReference type="GO" id="GO:0006006">
    <property type="term" value="P:glucose metabolic process"/>
    <property type="evidence" value="ECO:0007669"/>
    <property type="project" value="UniProtKB-KW"/>
</dbReference>
<evidence type="ECO:0000313" key="9">
    <source>
        <dbReference type="Proteomes" id="UP000198921"/>
    </source>
</evidence>
<evidence type="ECO:0000256" key="5">
    <source>
        <dbReference type="ARBA" id="ARBA00023277"/>
    </source>
</evidence>
<dbReference type="GO" id="GO:0004345">
    <property type="term" value="F:glucose-6-phosphate dehydrogenase activity"/>
    <property type="evidence" value="ECO:0007669"/>
    <property type="project" value="InterPro"/>
</dbReference>
<dbReference type="SUPFAM" id="SSF51735">
    <property type="entry name" value="NAD(P)-binding Rossmann-fold domains"/>
    <property type="match status" value="1"/>
</dbReference>
<dbReference type="Pfam" id="PF02781">
    <property type="entry name" value="G6PD_C"/>
    <property type="match status" value="1"/>
</dbReference>
<dbReference type="InterPro" id="IPR001282">
    <property type="entry name" value="G6P_DH"/>
</dbReference>
<dbReference type="Pfam" id="PF00479">
    <property type="entry name" value="G6PD_N"/>
    <property type="match status" value="1"/>
</dbReference>
<dbReference type="PIRSF" id="PIRSF000110">
    <property type="entry name" value="G6PD"/>
    <property type="match status" value="1"/>
</dbReference>
<keyword evidence="2" id="KW-0313">Glucose metabolism</keyword>
<dbReference type="PANTHER" id="PTHR23429">
    <property type="entry name" value="GLUCOSE-6-PHOSPHATE 1-DEHYDROGENASE G6PD"/>
    <property type="match status" value="1"/>
</dbReference>
<dbReference type="PANTHER" id="PTHR23429:SF0">
    <property type="entry name" value="GLUCOSE-6-PHOSPHATE 1-DEHYDROGENASE"/>
    <property type="match status" value="1"/>
</dbReference>
<evidence type="ECO:0000259" key="6">
    <source>
        <dbReference type="Pfam" id="PF00479"/>
    </source>
</evidence>
<reference evidence="9" key="1">
    <citation type="submission" date="2016-10" db="EMBL/GenBank/DDBJ databases">
        <authorList>
            <person name="Varghese N."/>
            <person name="Submissions S."/>
        </authorList>
    </citation>
    <scope>NUCLEOTIDE SEQUENCE [LARGE SCALE GENOMIC DNA]</scope>
    <source>
        <strain evidence="9">DSM 45422</strain>
    </source>
</reference>
<gene>
    <name evidence="8" type="ORF">SAMN05660209_01067</name>
</gene>
<dbReference type="Gene3D" id="3.30.360.10">
    <property type="entry name" value="Dihydrodipicolinate Reductase, domain 2"/>
    <property type="match status" value="1"/>
</dbReference>
<dbReference type="EMBL" id="FNOT01000002">
    <property type="protein sequence ID" value="SDX68100.1"/>
    <property type="molecule type" value="Genomic_DNA"/>
</dbReference>
<evidence type="ECO:0000256" key="2">
    <source>
        <dbReference type="ARBA" id="ARBA00022526"/>
    </source>
</evidence>
<dbReference type="GO" id="GO:0050661">
    <property type="term" value="F:NADP binding"/>
    <property type="evidence" value="ECO:0007669"/>
    <property type="project" value="InterPro"/>
</dbReference>
<evidence type="ECO:0000313" key="8">
    <source>
        <dbReference type="EMBL" id="SDX68100.1"/>
    </source>
</evidence>
<protein>
    <submittedName>
        <fullName evidence="8">Glucose-6-phosphate 1-dehydrogenase</fullName>
    </submittedName>
</protein>
<dbReference type="Proteomes" id="UP000198921">
    <property type="component" value="Unassembled WGS sequence"/>
</dbReference>
<keyword evidence="9" id="KW-1185">Reference proteome</keyword>
<feature type="domain" description="Glucose-6-phosphate dehydrogenase C-terminal" evidence="7">
    <location>
        <begin position="176"/>
        <end position="449"/>
    </location>
</feature>
<comment type="pathway">
    <text evidence="1">Carbohydrate degradation; pentose phosphate pathway; D-ribulose 5-phosphate from D-glucose 6-phosphate (oxidative stage): step 1/3.</text>
</comment>
<keyword evidence="5" id="KW-0119">Carbohydrate metabolism</keyword>
<dbReference type="InterPro" id="IPR022675">
    <property type="entry name" value="G6P_DH_C"/>
</dbReference>
<dbReference type="Gene3D" id="3.40.50.720">
    <property type="entry name" value="NAD(P)-binding Rossmann-like Domain"/>
    <property type="match status" value="1"/>
</dbReference>
<dbReference type="AlphaFoldDB" id="A0A1H3DP28"/>
<organism evidence="8 9">
    <name type="scientific">Geodermatophilus africanus</name>
    <dbReference type="NCBI Taxonomy" id="1137993"/>
    <lineage>
        <taxon>Bacteria</taxon>
        <taxon>Bacillati</taxon>
        <taxon>Actinomycetota</taxon>
        <taxon>Actinomycetes</taxon>
        <taxon>Geodermatophilales</taxon>
        <taxon>Geodermatophilaceae</taxon>
        <taxon>Geodermatophilus</taxon>
    </lineage>
</organism>
<evidence type="ECO:0000256" key="1">
    <source>
        <dbReference type="ARBA" id="ARBA00004937"/>
    </source>
</evidence>